<dbReference type="InterPro" id="IPR036322">
    <property type="entry name" value="WD40_repeat_dom_sf"/>
</dbReference>
<feature type="repeat" description="WD" evidence="3">
    <location>
        <begin position="123"/>
        <end position="147"/>
    </location>
</feature>
<dbReference type="InterPro" id="IPR020472">
    <property type="entry name" value="WD40_PAC1"/>
</dbReference>
<evidence type="ECO:0000256" key="1">
    <source>
        <dbReference type="ARBA" id="ARBA00022574"/>
    </source>
</evidence>
<dbReference type="EMBL" id="MRZV01000323">
    <property type="protein sequence ID" value="PIK52578.1"/>
    <property type="molecule type" value="Genomic_DNA"/>
</dbReference>
<feature type="region of interest" description="Disordered" evidence="4">
    <location>
        <begin position="23"/>
        <end position="43"/>
    </location>
</feature>
<dbReference type="SMART" id="SM00320">
    <property type="entry name" value="WD40"/>
    <property type="match status" value="6"/>
</dbReference>
<evidence type="ECO:0000256" key="4">
    <source>
        <dbReference type="SAM" id="MobiDB-lite"/>
    </source>
</evidence>
<keyword evidence="6" id="KW-1185">Reference proteome</keyword>
<dbReference type="SUPFAM" id="SSF50978">
    <property type="entry name" value="WD40 repeat-like"/>
    <property type="match status" value="1"/>
</dbReference>
<gene>
    <name evidence="5" type="ORF">BSL78_10520</name>
</gene>
<dbReference type="Gene3D" id="2.130.10.10">
    <property type="entry name" value="YVTN repeat-like/Quinoprotein amine dehydrogenase"/>
    <property type="match status" value="2"/>
</dbReference>
<dbReference type="GO" id="GO:0010506">
    <property type="term" value="P:regulation of autophagy"/>
    <property type="evidence" value="ECO:0007669"/>
    <property type="project" value="InterPro"/>
</dbReference>
<dbReference type="AlphaFoldDB" id="A0A2G8KX50"/>
<dbReference type="InterPro" id="IPR040102">
    <property type="entry name" value="WDR41"/>
</dbReference>
<accession>A0A2G8KX50</accession>
<evidence type="ECO:0000313" key="6">
    <source>
        <dbReference type="Proteomes" id="UP000230750"/>
    </source>
</evidence>
<dbReference type="OrthoDB" id="273067at2759"/>
<dbReference type="GO" id="GO:0005765">
    <property type="term" value="C:lysosomal membrane"/>
    <property type="evidence" value="ECO:0007669"/>
    <property type="project" value="TreeGrafter"/>
</dbReference>
<protein>
    <submittedName>
        <fullName evidence="5">Putative WD repeat-containing protein 41-like</fullName>
    </submittedName>
</protein>
<name>A0A2G8KX50_STIJA</name>
<evidence type="ECO:0000256" key="2">
    <source>
        <dbReference type="ARBA" id="ARBA00022737"/>
    </source>
</evidence>
<dbReference type="PROSITE" id="PS50294">
    <property type="entry name" value="WD_REPEATS_REGION"/>
    <property type="match status" value="1"/>
</dbReference>
<dbReference type="Pfam" id="PF25178">
    <property type="entry name" value="Beta-prop_WDR41"/>
    <property type="match status" value="1"/>
</dbReference>
<dbReference type="InterPro" id="IPR001680">
    <property type="entry name" value="WD40_rpt"/>
</dbReference>
<feature type="repeat" description="WD" evidence="3">
    <location>
        <begin position="325"/>
        <end position="356"/>
    </location>
</feature>
<sequence>MSGGADLAMAALLRKKGRRSANYKATSSAAHEMEVERAPENQPQNPFTEIHILTNHSDVIRTIIPIDGHRFVSVSDDHTAVVWSTNCSNPLFVLNGHAGPVVCAMGMTMVQYDAERGYALKEQILLTGSLDKTIRVWSLESGECINILKDHNTYVKVLSVSGVENLFCAGGNNLHLWNLDGELLHTVILNGEDVSHILDVIGGRIVVAAANTLEAFKVPDTPDILQELEKIKKLAPNHREMILSLEMVSGSFFASSSLDGTIKIWSVATMTVTRSLNQEKDYLLDHSYPYCVHHFLSVDQNFLFAAVGRGIALFSLSGDCLWHKVNAHHSKILFLCLVYNGMFLASCSEDGTIRLWGAEEFADQPLEGKSLLSKEIPESSLERLLGRSITTREKRRLLRKEEKYKVPSPVLLGECVSHSGAVQKLLTFNDNTMVSYGSDGIVILWKDGAKESELRNDQIRKILHFNSQVDQSKS</sequence>
<dbReference type="InterPro" id="IPR015943">
    <property type="entry name" value="WD40/YVTN_repeat-like_dom_sf"/>
</dbReference>
<organism evidence="5 6">
    <name type="scientific">Stichopus japonicus</name>
    <name type="common">Sea cucumber</name>
    <dbReference type="NCBI Taxonomy" id="307972"/>
    <lineage>
        <taxon>Eukaryota</taxon>
        <taxon>Metazoa</taxon>
        <taxon>Echinodermata</taxon>
        <taxon>Eleutherozoa</taxon>
        <taxon>Echinozoa</taxon>
        <taxon>Holothuroidea</taxon>
        <taxon>Aspidochirotacea</taxon>
        <taxon>Aspidochirotida</taxon>
        <taxon>Stichopodidae</taxon>
        <taxon>Apostichopus</taxon>
    </lineage>
</organism>
<dbReference type="PRINTS" id="PR00320">
    <property type="entry name" value="GPROTEINBRPT"/>
</dbReference>
<keyword evidence="2" id="KW-0677">Repeat</keyword>
<dbReference type="PANTHER" id="PTHR22805:SF2">
    <property type="entry name" value="WD REPEAT-CONTAINING PROTEIN 41"/>
    <property type="match status" value="1"/>
</dbReference>
<evidence type="ECO:0000313" key="5">
    <source>
        <dbReference type="EMBL" id="PIK52578.1"/>
    </source>
</evidence>
<dbReference type="STRING" id="307972.A0A2G8KX50"/>
<comment type="caution">
    <text evidence="5">The sequence shown here is derived from an EMBL/GenBank/DDBJ whole genome shotgun (WGS) entry which is preliminary data.</text>
</comment>
<proteinExistence type="predicted"/>
<keyword evidence="1 3" id="KW-0853">WD repeat</keyword>
<dbReference type="PANTHER" id="PTHR22805">
    <property type="entry name" value="WDR41-RELATED"/>
    <property type="match status" value="1"/>
</dbReference>
<reference evidence="5 6" key="1">
    <citation type="journal article" date="2017" name="PLoS Biol.">
        <title>The sea cucumber genome provides insights into morphological evolution and visceral regeneration.</title>
        <authorList>
            <person name="Zhang X."/>
            <person name="Sun L."/>
            <person name="Yuan J."/>
            <person name="Sun Y."/>
            <person name="Gao Y."/>
            <person name="Zhang L."/>
            <person name="Li S."/>
            <person name="Dai H."/>
            <person name="Hamel J.F."/>
            <person name="Liu C."/>
            <person name="Yu Y."/>
            <person name="Liu S."/>
            <person name="Lin W."/>
            <person name="Guo K."/>
            <person name="Jin S."/>
            <person name="Xu P."/>
            <person name="Storey K.B."/>
            <person name="Huan P."/>
            <person name="Zhang T."/>
            <person name="Zhou Y."/>
            <person name="Zhang J."/>
            <person name="Lin C."/>
            <person name="Li X."/>
            <person name="Xing L."/>
            <person name="Huo D."/>
            <person name="Sun M."/>
            <person name="Wang L."/>
            <person name="Mercier A."/>
            <person name="Li F."/>
            <person name="Yang H."/>
            <person name="Xiang J."/>
        </authorList>
    </citation>
    <scope>NUCLEOTIDE SEQUENCE [LARGE SCALE GENOMIC DNA]</scope>
    <source>
        <strain evidence="5">Shaxun</strain>
        <tissue evidence="5">Muscle</tissue>
    </source>
</reference>
<dbReference type="Proteomes" id="UP000230750">
    <property type="component" value="Unassembled WGS sequence"/>
</dbReference>
<evidence type="ECO:0000256" key="3">
    <source>
        <dbReference type="PROSITE-ProRule" id="PRU00221"/>
    </source>
</evidence>
<dbReference type="PROSITE" id="PS50082">
    <property type="entry name" value="WD_REPEATS_2"/>
    <property type="match status" value="3"/>
</dbReference>
<feature type="repeat" description="WD" evidence="3">
    <location>
        <begin position="235"/>
        <end position="275"/>
    </location>
</feature>